<dbReference type="PANTHER" id="PTHR34985:SF1">
    <property type="entry name" value="SLR0554 PROTEIN"/>
    <property type="match status" value="1"/>
</dbReference>
<dbReference type="EMBL" id="AGXG01000079">
    <property type="protein sequence ID" value="EIY28109.1"/>
    <property type="molecule type" value="Genomic_DNA"/>
</dbReference>
<dbReference type="Pfam" id="PF05272">
    <property type="entry name" value="VapE-like_dom"/>
    <property type="match status" value="1"/>
</dbReference>
<dbReference type="OrthoDB" id="9801888at2"/>
<evidence type="ECO:0000259" key="2">
    <source>
        <dbReference type="Pfam" id="PF08800"/>
    </source>
</evidence>
<reference evidence="3 4" key="1">
    <citation type="submission" date="2012-02" db="EMBL/GenBank/DDBJ databases">
        <title>The Genome Sequence of Bacteroides cellulosilyticus CL02T12C19.</title>
        <authorList>
            <consortium name="The Broad Institute Genome Sequencing Platform"/>
            <person name="Earl A."/>
            <person name="Ward D."/>
            <person name="Feldgarden M."/>
            <person name="Gevers D."/>
            <person name="Zitomersky N.L."/>
            <person name="Coyne M.J."/>
            <person name="Comstock L.E."/>
            <person name="Young S.K."/>
            <person name="Zeng Q."/>
            <person name="Gargeya S."/>
            <person name="Fitzgerald M."/>
            <person name="Haas B."/>
            <person name="Abouelleil A."/>
            <person name="Alvarado L."/>
            <person name="Arachchi H.M."/>
            <person name="Berlin A."/>
            <person name="Chapman S.B."/>
            <person name="Gearin G."/>
            <person name="Goldberg J."/>
            <person name="Griggs A."/>
            <person name="Gujja S."/>
            <person name="Hansen M."/>
            <person name="Heiman D."/>
            <person name="Howarth C."/>
            <person name="Larimer J."/>
            <person name="Lui A."/>
            <person name="MacDonald P.J.P."/>
            <person name="McCowen C."/>
            <person name="Montmayeur A."/>
            <person name="Murphy C."/>
            <person name="Neiman D."/>
            <person name="Pearson M."/>
            <person name="Priest M."/>
            <person name="Roberts A."/>
            <person name="Saif S."/>
            <person name="Shea T."/>
            <person name="Sisk P."/>
            <person name="Stolte C."/>
            <person name="Sykes S."/>
            <person name="Wortman J."/>
            <person name="Nusbaum C."/>
            <person name="Birren B."/>
        </authorList>
    </citation>
    <scope>NUCLEOTIDE SEQUENCE [LARGE SCALE GENOMIC DNA]</scope>
    <source>
        <strain evidence="3 4">CL02T12C19</strain>
    </source>
</reference>
<organism evidence="3 4">
    <name type="scientific">Bacteroides cellulosilyticus CL02T12C19</name>
    <dbReference type="NCBI Taxonomy" id="997874"/>
    <lineage>
        <taxon>Bacteria</taxon>
        <taxon>Pseudomonadati</taxon>
        <taxon>Bacteroidota</taxon>
        <taxon>Bacteroidia</taxon>
        <taxon>Bacteroidales</taxon>
        <taxon>Bacteroidaceae</taxon>
        <taxon>Bacteroides</taxon>
    </lineage>
</organism>
<comment type="caution">
    <text evidence="3">The sequence shown here is derived from an EMBL/GenBank/DDBJ whole genome shotgun (WGS) entry which is preliminary data.</text>
</comment>
<evidence type="ECO:0000313" key="3">
    <source>
        <dbReference type="EMBL" id="EIY28109.1"/>
    </source>
</evidence>
<dbReference type="RefSeq" id="WP_007217897.1">
    <property type="nucleotide sequence ID" value="NZ_JH724087.1"/>
</dbReference>
<dbReference type="InterPro" id="IPR014907">
    <property type="entry name" value="BT4734-like_N"/>
</dbReference>
<dbReference type="InterPro" id="IPR007936">
    <property type="entry name" value="VapE-like_dom"/>
</dbReference>
<dbReference type="Pfam" id="PF08800">
    <property type="entry name" value="BT4734-like_N"/>
    <property type="match status" value="1"/>
</dbReference>
<sequence>MKELNVTTYRGYSQVNGSITLSQLHELICGNTYQTQINNIQQALAAGDNDRADRIKAQLPYLTATTNYHERRLPYSLEYYNDIATLDFDNMQLGQMEIFRRQAEADDATLLAYLSPRRHGLKILAYLTTPEAQALRDAFNKHTQPHTYTELESYHKAQYELARLHYEELLQTEADPSGSDLARGIFISHDPKAFFSPQRSAAVLPLQGSFALPSKEESLPRKIKKSTLPAPDESVNLNQMSQQARLDYDRALAYARKKYKFVESQRDNFVYTLANRCYFYGLPVQDTLLLVRHSFGNVAGFDAETPVQNAYSYTSHTDEVKKEKERPLVERLYDFLDHNYIFRRNEVLDTVEFRRLNTSESSENTPPAAFSILRTKDINSIYMHAQRNSLRCPQSMMKAAIDSDYAKDFNPFLDCFEKMKKWDGKTDHIARLASLVKTSDPDFWLDALRHWLVGMVACALEDSVQNQLFLLLYSKQGKGKSFFIRNLLPPPLRKYVRNGMIDFRNKDHALALSYNILINLEEFDGVSPEQLSELKHIIGQDNMQERKAFDAQAYNFVRRASFIGSTNNPHCLQDIGENRRFLFICIDSVDFKTPIDHEGIYSQALALYRNGYEYWYEGEEIDFLNRRNEEFRMKEPVEENLFYYYRKAREGEVSQKWLPASQMLSTICVYGRIQATHRNMQTLVTVLQQHRFLKRVTPEGITEYAIVEYSSDERSANAVKAITHEQKPDPRLTI</sequence>
<protein>
    <submittedName>
        <fullName evidence="3">Uncharacterized protein</fullName>
    </submittedName>
</protein>
<dbReference type="PANTHER" id="PTHR34985">
    <property type="entry name" value="SLR0554 PROTEIN"/>
    <property type="match status" value="1"/>
</dbReference>
<feature type="domain" description="Virulence-associated protein E-like" evidence="1">
    <location>
        <begin position="421"/>
        <end position="631"/>
    </location>
</feature>
<gene>
    <name evidence="3" type="ORF">HMPREF1062_03541</name>
</gene>
<dbReference type="HOGENOM" id="CLU_024375_3_1_10"/>
<feature type="domain" description="BT4734-like N-terminal" evidence="2">
    <location>
        <begin position="55"/>
        <end position="195"/>
    </location>
</feature>
<evidence type="ECO:0000259" key="1">
    <source>
        <dbReference type="Pfam" id="PF05272"/>
    </source>
</evidence>
<dbReference type="PATRIC" id="fig|997874.3.peg.3630"/>
<keyword evidence="4" id="KW-1185">Reference proteome</keyword>
<dbReference type="Proteomes" id="UP000003741">
    <property type="component" value="Unassembled WGS sequence"/>
</dbReference>
<evidence type="ECO:0000313" key="4">
    <source>
        <dbReference type="Proteomes" id="UP000003741"/>
    </source>
</evidence>
<dbReference type="AlphaFoldDB" id="I9F525"/>
<accession>I9F525</accession>
<proteinExistence type="predicted"/>
<name>I9F525_9BACE</name>